<feature type="binding site" evidence="4">
    <location>
        <position position="70"/>
    </location>
    <ligand>
        <name>GTP</name>
        <dbReference type="ChEBI" id="CHEBI:37565"/>
    </ligand>
</feature>
<protein>
    <submittedName>
        <fullName evidence="7">Adp-ribosylation factor 6</fullName>
    </submittedName>
</protein>
<dbReference type="RefSeq" id="XP_024582044.1">
    <property type="nucleotide sequence ID" value="XM_024716447.1"/>
</dbReference>
<dbReference type="PRINTS" id="PR00328">
    <property type="entry name" value="SAR1GTPBP"/>
</dbReference>
<dbReference type="SMART" id="SM00177">
    <property type="entry name" value="ARF"/>
    <property type="match status" value="1"/>
</dbReference>
<dbReference type="SMART" id="SM00178">
    <property type="entry name" value="SAR"/>
    <property type="match status" value="1"/>
</dbReference>
<comment type="similarity">
    <text evidence="1 6">Belongs to the small GTPase superfamily. Arf family.</text>
</comment>
<name>A0A0N7L6Z8_PLAHL</name>
<keyword evidence="8" id="KW-1185">Reference proteome</keyword>
<evidence type="ECO:0000256" key="2">
    <source>
        <dbReference type="ARBA" id="ARBA00022741"/>
    </source>
</evidence>
<dbReference type="Gene3D" id="3.40.50.300">
    <property type="entry name" value="P-loop containing nucleotide triphosphate hydrolases"/>
    <property type="match status" value="1"/>
</dbReference>
<keyword evidence="2 4" id="KW-0547">Nucleotide-binding</keyword>
<dbReference type="Proteomes" id="UP000054928">
    <property type="component" value="Unassembled WGS sequence"/>
</dbReference>
<evidence type="ECO:0000256" key="4">
    <source>
        <dbReference type="PIRSR" id="PIRSR606689-1"/>
    </source>
</evidence>
<evidence type="ECO:0000256" key="5">
    <source>
        <dbReference type="PIRSR" id="PIRSR606689-2"/>
    </source>
</evidence>
<dbReference type="GeneID" id="36397013"/>
<dbReference type="FunFam" id="3.40.50.300:FF:000412">
    <property type="entry name" value="ADP-ribosylation factor 1"/>
    <property type="match status" value="1"/>
</dbReference>
<dbReference type="InterPro" id="IPR006689">
    <property type="entry name" value="Small_GTPase_ARF/SAR"/>
</dbReference>
<organism evidence="7 8">
    <name type="scientific">Plasmopara halstedii</name>
    <name type="common">Downy mildew of sunflower</name>
    <dbReference type="NCBI Taxonomy" id="4781"/>
    <lineage>
        <taxon>Eukaryota</taxon>
        <taxon>Sar</taxon>
        <taxon>Stramenopiles</taxon>
        <taxon>Oomycota</taxon>
        <taxon>Peronosporomycetes</taxon>
        <taxon>Peronosporales</taxon>
        <taxon>Peronosporaceae</taxon>
        <taxon>Plasmopara</taxon>
    </lineage>
</organism>
<dbReference type="GO" id="GO:0046872">
    <property type="term" value="F:metal ion binding"/>
    <property type="evidence" value="ECO:0007669"/>
    <property type="project" value="UniProtKB-KW"/>
</dbReference>
<dbReference type="CDD" id="cd00878">
    <property type="entry name" value="Arf_Arl"/>
    <property type="match status" value="1"/>
</dbReference>
<dbReference type="EMBL" id="CCYD01001640">
    <property type="protein sequence ID" value="CEG45675.1"/>
    <property type="molecule type" value="Genomic_DNA"/>
</dbReference>
<dbReference type="STRING" id="4781.A0A0N7L6Z8"/>
<proteinExistence type="inferred from homology"/>
<dbReference type="AlphaFoldDB" id="A0A0N7L6Z8"/>
<dbReference type="InterPro" id="IPR024156">
    <property type="entry name" value="Small_GTPase_ARF"/>
</dbReference>
<evidence type="ECO:0000256" key="1">
    <source>
        <dbReference type="ARBA" id="ARBA00010290"/>
    </source>
</evidence>
<dbReference type="OrthoDB" id="2011769at2759"/>
<dbReference type="SUPFAM" id="SSF52540">
    <property type="entry name" value="P-loop containing nucleoside triphosphate hydrolases"/>
    <property type="match status" value="1"/>
</dbReference>
<dbReference type="InterPro" id="IPR005225">
    <property type="entry name" value="Small_GTP-bd"/>
</dbReference>
<accession>A0A0N7L6Z8</accession>
<evidence type="ECO:0000256" key="6">
    <source>
        <dbReference type="RuleBase" id="RU003925"/>
    </source>
</evidence>
<dbReference type="GO" id="GO:0003924">
    <property type="term" value="F:GTPase activity"/>
    <property type="evidence" value="ECO:0007669"/>
    <property type="project" value="InterPro"/>
</dbReference>
<feature type="binding site" evidence="5">
    <location>
        <position position="48"/>
    </location>
    <ligand>
        <name>Mg(2+)</name>
        <dbReference type="ChEBI" id="CHEBI:18420"/>
    </ligand>
</feature>
<dbReference type="InterPro" id="IPR027417">
    <property type="entry name" value="P-loop_NTPase"/>
</dbReference>
<keyword evidence="5" id="KW-0479">Metal-binding</keyword>
<evidence type="ECO:0000313" key="8">
    <source>
        <dbReference type="Proteomes" id="UP000054928"/>
    </source>
</evidence>
<feature type="binding site" evidence="5">
    <location>
        <position position="31"/>
    </location>
    <ligand>
        <name>Mg(2+)</name>
        <dbReference type="ChEBI" id="CHEBI:18420"/>
    </ligand>
</feature>
<dbReference type="OMA" id="WRHHFTG"/>
<feature type="binding site" evidence="4">
    <location>
        <begin position="126"/>
        <end position="129"/>
    </location>
    <ligand>
        <name>GTP</name>
        <dbReference type="ChEBI" id="CHEBI:37565"/>
    </ligand>
</feature>
<dbReference type="GO" id="GO:0030010">
    <property type="term" value="P:establishment of cell polarity"/>
    <property type="evidence" value="ECO:0007669"/>
    <property type="project" value="UniProtKB-ARBA"/>
</dbReference>
<keyword evidence="3 4" id="KW-0342">GTP-binding</keyword>
<feature type="binding site" evidence="4">
    <location>
        <begin position="24"/>
        <end position="31"/>
    </location>
    <ligand>
        <name>GTP</name>
        <dbReference type="ChEBI" id="CHEBI:37565"/>
    </ligand>
</feature>
<evidence type="ECO:0000313" key="7">
    <source>
        <dbReference type="EMBL" id="CEG45675.1"/>
    </source>
</evidence>
<reference evidence="8" key="1">
    <citation type="submission" date="2014-09" db="EMBL/GenBank/DDBJ databases">
        <authorList>
            <person name="Sharma Rahul"/>
            <person name="Thines Marco"/>
        </authorList>
    </citation>
    <scope>NUCLEOTIDE SEQUENCE [LARGE SCALE GENOMIC DNA]</scope>
</reference>
<keyword evidence="5" id="KW-0460">Magnesium</keyword>
<dbReference type="PROSITE" id="PS51417">
    <property type="entry name" value="ARF"/>
    <property type="match status" value="1"/>
</dbReference>
<dbReference type="GO" id="GO:0005525">
    <property type="term" value="F:GTP binding"/>
    <property type="evidence" value="ECO:0007669"/>
    <property type="project" value="UniProtKB-KW"/>
</dbReference>
<dbReference type="NCBIfam" id="TIGR00231">
    <property type="entry name" value="small_GTP"/>
    <property type="match status" value="1"/>
</dbReference>
<sequence>MGTSLSRSFSRYWNRNERRLLLVGLDGAGKTTILYHLRLGKAIASIPTVGFNVETIKFDGLKLNIWDVGGQDTLRPYWRHHFTGTQGIIFVLDSADDQRLELAKAELNGMLVDTQLQEACLLIILNKRDLPGAKEVQELIDTLEFQENCAKVNRRVRVQPTVATTGEGLNDGISWLCENMIAL</sequence>
<dbReference type="PANTHER" id="PTHR11711">
    <property type="entry name" value="ADP RIBOSYLATION FACTOR-RELATED"/>
    <property type="match status" value="1"/>
</dbReference>
<evidence type="ECO:0000256" key="3">
    <source>
        <dbReference type="ARBA" id="ARBA00023134"/>
    </source>
</evidence>
<dbReference type="Pfam" id="PF00025">
    <property type="entry name" value="Arf"/>
    <property type="match status" value="1"/>
</dbReference>